<dbReference type="AlphaFoldDB" id="A0A1F8EIV5"/>
<proteinExistence type="predicted"/>
<protein>
    <recommendedName>
        <fullName evidence="1">Glycosyl transferase family 1 domain-containing protein</fullName>
    </recommendedName>
</protein>
<feature type="domain" description="Glycosyl transferase family 1" evidence="1">
    <location>
        <begin position="6"/>
        <end position="67"/>
    </location>
</feature>
<dbReference type="SUPFAM" id="SSF53756">
    <property type="entry name" value="UDP-Glycosyltransferase/glycogen phosphorylase"/>
    <property type="match status" value="1"/>
</dbReference>
<dbReference type="PANTHER" id="PTHR12526:SF630">
    <property type="entry name" value="GLYCOSYLTRANSFERASE"/>
    <property type="match status" value="1"/>
</dbReference>
<evidence type="ECO:0000313" key="2">
    <source>
        <dbReference type="EMBL" id="OGM99975.1"/>
    </source>
</evidence>
<dbReference type="GO" id="GO:0016757">
    <property type="term" value="F:glycosyltransferase activity"/>
    <property type="evidence" value="ECO:0007669"/>
    <property type="project" value="InterPro"/>
</dbReference>
<accession>A0A1F8EIV5</accession>
<name>A0A1F8EIV5_9BACT</name>
<organism evidence="2 3">
    <name type="scientific">Candidatus Yanofskybacteria bacterium RIFCSPHIGHO2_01_FULL_41_53</name>
    <dbReference type="NCBI Taxonomy" id="1802663"/>
    <lineage>
        <taxon>Bacteria</taxon>
        <taxon>Candidatus Yanofskyibacteriota</taxon>
    </lineage>
</organism>
<dbReference type="EMBL" id="MGJD01000031">
    <property type="protein sequence ID" value="OGM99975.1"/>
    <property type="molecule type" value="Genomic_DNA"/>
</dbReference>
<reference evidence="2 3" key="1">
    <citation type="journal article" date="2016" name="Nat. Commun.">
        <title>Thousands of microbial genomes shed light on interconnected biogeochemical processes in an aquifer system.</title>
        <authorList>
            <person name="Anantharaman K."/>
            <person name="Brown C.T."/>
            <person name="Hug L.A."/>
            <person name="Sharon I."/>
            <person name="Castelle C.J."/>
            <person name="Probst A.J."/>
            <person name="Thomas B.C."/>
            <person name="Singh A."/>
            <person name="Wilkins M.J."/>
            <person name="Karaoz U."/>
            <person name="Brodie E.L."/>
            <person name="Williams K.H."/>
            <person name="Hubbard S.S."/>
            <person name="Banfield J.F."/>
        </authorList>
    </citation>
    <scope>NUCLEOTIDE SEQUENCE [LARGE SCALE GENOMIC DNA]</scope>
</reference>
<evidence type="ECO:0000259" key="1">
    <source>
        <dbReference type="Pfam" id="PF00534"/>
    </source>
</evidence>
<dbReference type="PANTHER" id="PTHR12526">
    <property type="entry name" value="GLYCOSYLTRANSFERASE"/>
    <property type="match status" value="1"/>
</dbReference>
<gene>
    <name evidence="2" type="ORF">A2650_01020</name>
</gene>
<comment type="caution">
    <text evidence="2">The sequence shown here is derived from an EMBL/GenBank/DDBJ whole genome shotgun (WGS) entry which is preliminary data.</text>
</comment>
<sequence>MNVIISQALATGLPVITTRHSGLPDQVGDGYNGFLVNEGDFRALAEKILYLIDHPELLTELGANGRKLVEEKYNSKVLIDKQIEIYASLIND</sequence>
<dbReference type="Pfam" id="PF00534">
    <property type="entry name" value="Glycos_transf_1"/>
    <property type="match status" value="1"/>
</dbReference>
<evidence type="ECO:0000313" key="3">
    <source>
        <dbReference type="Proteomes" id="UP000177117"/>
    </source>
</evidence>
<dbReference type="Proteomes" id="UP000177117">
    <property type="component" value="Unassembled WGS sequence"/>
</dbReference>
<dbReference type="InterPro" id="IPR001296">
    <property type="entry name" value="Glyco_trans_1"/>
</dbReference>
<dbReference type="Gene3D" id="3.40.50.2000">
    <property type="entry name" value="Glycogen Phosphorylase B"/>
    <property type="match status" value="2"/>
</dbReference>